<name>A0A3S0EKW9_9SPHN</name>
<evidence type="ECO:0000256" key="1">
    <source>
        <dbReference type="SAM" id="SignalP"/>
    </source>
</evidence>
<dbReference type="PROSITE" id="PS51257">
    <property type="entry name" value="PROKAR_LIPOPROTEIN"/>
    <property type="match status" value="1"/>
</dbReference>
<reference evidence="2 3" key="1">
    <citation type="submission" date="2018-12" db="EMBL/GenBank/DDBJ databases">
        <title>Sphingomonas sp. HMF7854 Genome sequencing and assembly.</title>
        <authorList>
            <person name="Cha I."/>
            <person name="Kang H."/>
            <person name="Kim H."/>
            <person name="Kang J."/>
            <person name="Joh K."/>
        </authorList>
    </citation>
    <scope>NUCLEOTIDE SEQUENCE [LARGE SCALE GENOMIC DNA]</scope>
    <source>
        <strain evidence="2 3">HMF7854</strain>
    </source>
</reference>
<dbReference type="AlphaFoldDB" id="A0A3S0EKW9"/>
<feature type="signal peptide" evidence="1">
    <location>
        <begin position="1"/>
        <end position="22"/>
    </location>
</feature>
<evidence type="ECO:0000313" key="3">
    <source>
        <dbReference type="Proteomes" id="UP000274661"/>
    </source>
</evidence>
<feature type="chain" id="PRO_5018572912" evidence="1">
    <location>
        <begin position="23"/>
        <end position="171"/>
    </location>
</feature>
<dbReference type="RefSeq" id="WP_126717820.1">
    <property type="nucleotide sequence ID" value="NZ_RWJF01000001.1"/>
</dbReference>
<dbReference type="OrthoDB" id="7583904at2"/>
<protein>
    <submittedName>
        <fullName evidence="2">DUF3617 family protein</fullName>
    </submittedName>
</protein>
<dbReference type="Pfam" id="PF12276">
    <property type="entry name" value="DUF3617"/>
    <property type="match status" value="1"/>
</dbReference>
<keyword evidence="3" id="KW-1185">Reference proteome</keyword>
<comment type="caution">
    <text evidence="2">The sequence shown here is derived from an EMBL/GenBank/DDBJ whole genome shotgun (WGS) entry which is preliminary data.</text>
</comment>
<organism evidence="2 3">
    <name type="scientific">Sphingomonas ginkgonis</name>
    <dbReference type="NCBI Taxonomy" id="2315330"/>
    <lineage>
        <taxon>Bacteria</taxon>
        <taxon>Pseudomonadati</taxon>
        <taxon>Pseudomonadota</taxon>
        <taxon>Alphaproteobacteria</taxon>
        <taxon>Sphingomonadales</taxon>
        <taxon>Sphingomonadaceae</taxon>
        <taxon>Sphingomonas</taxon>
    </lineage>
</organism>
<accession>A0A3S0EKW9</accession>
<dbReference type="InterPro" id="IPR022061">
    <property type="entry name" value="DUF3617"/>
</dbReference>
<proteinExistence type="predicted"/>
<sequence>MTRFLFCAAALALLSACGDDTPANNTAAATAKGLEKGEYEIVTTVKSLASTDKTTPATDWKAGSTATARVCFAGGDKPTADFFTAKGDSCEDISSFVTSGGMLSMQVRCTRPKNPGFVMISADGQLKPGGFETTGTVNTSFSGSGDYTAQIAQKATRVGDCSAAATTPKKA</sequence>
<gene>
    <name evidence="2" type="ORF">HMF7854_03435</name>
</gene>
<dbReference type="Proteomes" id="UP000274661">
    <property type="component" value="Unassembled WGS sequence"/>
</dbReference>
<keyword evidence="1" id="KW-0732">Signal</keyword>
<evidence type="ECO:0000313" key="2">
    <source>
        <dbReference type="EMBL" id="RST29983.1"/>
    </source>
</evidence>
<dbReference type="EMBL" id="RWJF01000001">
    <property type="protein sequence ID" value="RST29983.1"/>
    <property type="molecule type" value="Genomic_DNA"/>
</dbReference>